<dbReference type="WBParaSite" id="ES5_v2.g26762.t1">
    <property type="protein sequence ID" value="ES5_v2.g26762.t1"/>
    <property type="gene ID" value="ES5_v2.g26762"/>
</dbReference>
<reference evidence="2" key="1">
    <citation type="submission" date="2022-11" db="UniProtKB">
        <authorList>
            <consortium name="WormBaseParasite"/>
        </authorList>
    </citation>
    <scope>IDENTIFICATION</scope>
</reference>
<protein>
    <submittedName>
        <fullName evidence="2">Uncharacterized protein</fullName>
    </submittedName>
</protein>
<name>A0AC34GAI3_9BILA</name>
<accession>A0AC34GAI3</accession>
<evidence type="ECO:0000313" key="2">
    <source>
        <dbReference type="WBParaSite" id="ES5_v2.g26762.t1"/>
    </source>
</evidence>
<organism evidence="1 2">
    <name type="scientific">Panagrolaimus sp. ES5</name>
    <dbReference type="NCBI Taxonomy" id="591445"/>
    <lineage>
        <taxon>Eukaryota</taxon>
        <taxon>Metazoa</taxon>
        <taxon>Ecdysozoa</taxon>
        <taxon>Nematoda</taxon>
        <taxon>Chromadorea</taxon>
        <taxon>Rhabditida</taxon>
        <taxon>Tylenchina</taxon>
        <taxon>Panagrolaimomorpha</taxon>
        <taxon>Panagrolaimoidea</taxon>
        <taxon>Panagrolaimidae</taxon>
        <taxon>Panagrolaimus</taxon>
    </lineage>
</organism>
<proteinExistence type="predicted"/>
<dbReference type="Proteomes" id="UP000887579">
    <property type="component" value="Unplaced"/>
</dbReference>
<evidence type="ECO:0000313" key="1">
    <source>
        <dbReference type="Proteomes" id="UP000887579"/>
    </source>
</evidence>
<sequence>VEKRIKFAPTSLDNSLVVVKRSNSKGKSGGKYERMDYKIDHLKPLDEYKAALESFKKVDQSELSRDHGDCTIYPNQIVEEYFHAVAKTGSPFFKWNIIRPAFLWKLETVLDDMTVIEQELQQECAMGKRLTGEELKELKMFILNKAQNFENAPFTFQRICELIAMPTVHYRIAEKYYRAMEKNINVEMEIGEDGKRLTGYDPEPISAFNDDDGTSSCCETEPDHLEKHFLVCVDEVDKPLEEQRADLERAGSADEDDEIMSSPRSFRLGHNYELLERPETPPPSSEVLKLSENDVLPLEQQFGSDKLEPLLAAIEKAASSSPKRDIKPTIDMFADADEEKSMDSEEESRPKSPVFRKPESPRKSPSPHHAAVAGGGDAAASKKFASPEKIDTEDVVAKMPQEEIHEAMED</sequence>